<proteinExistence type="predicted"/>
<dbReference type="OrthoDB" id="382784at2759"/>
<dbReference type="RefSeq" id="XP_067917532.1">
    <property type="nucleotide sequence ID" value="XM_068070493.1"/>
</dbReference>
<protein>
    <submittedName>
        <fullName evidence="2">Transmembrane protein</fullName>
    </submittedName>
</protein>
<comment type="caution">
    <text evidence="2">The sequence shown here is derived from an EMBL/GenBank/DDBJ whole genome shotgun (WGS) entry which is preliminary data.</text>
</comment>
<dbReference type="VEuPathDB" id="ToxoDB:CSUI_010389"/>
<evidence type="ECO:0000313" key="3">
    <source>
        <dbReference type="Proteomes" id="UP000221165"/>
    </source>
</evidence>
<evidence type="ECO:0000256" key="1">
    <source>
        <dbReference type="SAM" id="Phobius"/>
    </source>
</evidence>
<dbReference type="EMBL" id="MIGC01007299">
    <property type="protein sequence ID" value="PHJ15800.1"/>
    <property type="molecule type" value="Genomic_DNA"/>
</dbReference>
<sequence length="59" mass="6127">MAYGNGTVVLPIVRRAFIGALVGIYTYTAFDVVLIPAYAQLAQRWKRGGSTGASGGGGH</sequence>
<evidence type="ECO:0000313" key="2">
    <source>
        <dbReference type="EMBL" id="PHJ15800.1"/>
    </source>
</evidence>
<reference evidence="2 3" key="1">
    <citation type="journal article" date="2017" name="Int. J. Parasitol.">
        <title>The genome of the protozoan parasite Cystoisospora suis and a reverse vaccinology approach to identify vaccine candidates.</title>
        <authorList>
            <person name="Palmieri N."/>
            <person name="Shrestha A."/>
            <person name="Ruttkowski B."/>
            <person name="Beck T."/>
            <person name="Vogl C."/>
            <person name="Tomley F."/>
            <person name="Blake D.P."/>
            <person name="Joachim A."/>
        </authorList>
    </citation>
    <scope>NUCLEOTIDE SEQUENCE [LARGE SCALE GENOMIC DNA]</scope>
    <source>
        <strain evidence="2 3">Wien I</strain>
    </source>
</reference>
<accession>A0A2C6JY85</accession>
<dbReference type="GeneID" id="94433704"/>
<keyword evidence="1" id="KW-1133">Transmembrane helix</keyword>
<feature type="transmembrane region" description="Helical" evidence="1">
    <location>
        <begin position="16"/>
        <end position="39"/>
    </location>
</feature>
<keyword evidence="3" id="KW-1185">Reference proteome</keyword>
<dbReference type="AlphaFoldDB" id="A0A2C6JY85"/>
<keyword evidence="1" id="KW-0472">Membrane</keyword>
<dbReference type="Proteomes" id="UP000221165">
    <property type="component" value="Unassembled WGS sequence"/>
</dbReference>
<gene>
    <name evidence="2" type="ORF">CSUI_010389</name>
</gene>
<organism evidence="2 3">
    <name type="scientific">Cystoisospora suis</name>
    <dbReference type="NCBI Taxonomy" id="483139"/>
    <lineage>
        <taxon>Eukaryota</taxon>
        <taxon>Sar</taxon>
        <taxon>Alveolata</taxon>
        <taxon>Apicomplexa</taxon>
        <taxon>Conoidasida</taxon>
        <taxon>Coccidia</taxon>
        <taxon>Eucoccidiorida</taxon>
        <taxon>Eimeriorina</taxon>
        <taxon>Sarcocystidae</taxon>
        <taxon>Cystoisospora</taxon>
    </lineage>
</organism>
<keyword evidence="1 2" id="KW-0812">Transmembrane</keyword>
<name>A0A2C6JY85_9APIC</name>